<evidence type="ECO:0000256" key="3">
    <source>
        <dbReference type="ARBA" id="ARBA00012054"/>
    </source>
</evidence>
<evidence type="ECO:0000256" key="1">
    <source>
        <dbReference type="ARBA" id="ARBA00004761"/>
    </source>
</evidence>
<proteinExistence type="inferred from homology"/>
<accession>A0ABY6B0I0</accession>
<dbReference type="SUPFAM" id="SSF52540">
    <property type="entry name" value="P-loop containing nucleoside triphosphate hydrolases"/>
    <property type="match status" value="1"/>
</dbReference>
<evidence type="ECO:0000313" key="10">
    <source>
        <dbReference type="EMBL" id="UXH76835.1"/>
    </source>
</evidence>
<sequence>MSNAPTISPRALVVMGVAGCGKTSVGQTLASTLGWAFIEGDAHHAPASIVKMQAGQPLTDEDRWGWLDRLGGMLASQAPVVLSCSALKRVYRDRLRAACPSLGFVFLEIDKALALERVSARAAGHIFPASLVDSQFQTLEPPIGEPGVVTVSAALSPGEQLTQVLHLLAQQEIAR</sequence>
<dbReference type="EMBL" id="CP104562">
    <property type="protein sequence ID" value="UXH76835.1"/>
    <property type="molecule type" value="Genomic_DNA"/>
</dbReference>
<dbReference type="InterPro" id="IPR006001">
    <property type="entry name" value="Therm_gnt_kin"/>
</dbReference>
<dbReference type="Proteomes" id="UP001064933">
    <property type="component" value="Chromosome"/>
</dbReference>
<dbReference type="Gene3D" id="3.40.50.300">
    <property type="entry name" value="P-loop containing nucleotide triphosphate hydrolases"/>
    <property type="match status" value="1"/>
</dbReference>
<keyword evidence="11" id="KW-1185">Reference proteome</keyword>
<reference evidence="10" key="1">
    <citation type="submission" date="2022-10" db="EMBL/GenBank/DDBJ databases">
        <title>Characterization and whole genome sequencing of a new Roseateles species, isolated from fresh water.</title>
        <authorList>
            <person name="Guliayeva D.Y."/>
            <person name="Akhremchuk A.E."/>
            <person name="Sikolenko M.A."/>
            <person name="Valentovich L.N."/>
            <person name="Sidarenka A.V."/>
        </authorList>
    </citation>
    <scope>NUCLEOTIDE SEQUENCE</scope>
    <source>
        <strain evidence="10">BIM B-1768</strain>
    </source>
</reference>
<protein>
    <recommendedName>
        <fullName evidence="3 9">Gluconokinase</fullName>
        <ecNumber evidence="3 9">2.7.1.12</ecNumber>
    </recommendedName>
</protein>
<keyword evidence="4 9" id="KW-0808">Transferase</keyword>
<evidence type="ECO:0000256" key="7">
    <source>
        <dbReference type="ARBA" id="ARBA00022840"/>
    </source>
</evidence>
<dbReference type="InterPro" id="IPR027417">
    <property type="entry name" value="P-loop_NTPase"/>
</dbReference>
<comment type="pathway">
    <text evidence="1">Carbohydrate acid metabolism.</text>
</comment>
<keyword evidence="7 9" id="KW-0067">ATP-binding</keyword>
<dbReference type="RefSeq" id="WP_261756575.1">
    <property type="nucleotide sequence ID" value="NZ_CP104562.2"/>
</dbReference>
<name>A0ABY6B0I0_9BURK</name>
<organism evidence="10 11">
    <name type="scientific">Roseateles amylovorans</name>
    <dbReference type="NCBI Taxonomy" id="2978473"/>
    <lineage>
        <taxon>Bacteria</taxon>
        <taxon>Pseudomonadati</taxon>
        <taxon>Pseudomonadota</taxon>
        <taxon>Betaproteobacteria</taxon>
        <taxon>Burkholderiales</taxon>
        <taxon>Sphaerotilaceae</taxon>
        <taxon>Roseateles</taxon>
    </lineage>
</organism>
<comment type="catalytic activity">
    <reaction evidence="8 9">
        <text>D-gluconate + ATP = 6-phospho-D-gluconate + ADP + H(+)</text>
        <dbReference type="Rhea" id="RHEA:19433"/>
        <dbReference type="ChEBI" id="CHEBI:15378"/>
        <dbReference type="ChEBI" id="CHEBI:18391"/>
        <dbReference type="ChEBI" id="CHEBI:30616"/>
        <dbReference type="ChEBI" id="CHEBI:58759"/>
        <dbReference type="ChEBI" id="CHEBI:456216"/>
        <dbReference type="EC" id="2.7.1.12"/>
    </reaction>
</comment>
<dbReference type="CDD" id="cd02021">
    <property type="entry name" value="GntK"/>
    <property type="match status" value="1"/>
</dbReference>
<keyword evidence="6 9" id="KW-0418">Kinase</keyword>
<evidence type="ECO:0000256" key="8">
    <source>
        <dbReference type="ARBA" id="ARBA00048090"/>
    </source>
</evidence>
<dbReference type="NCBIfam" id="TIGR01313">
    <property type="entry name" value="therm_gnt_kin"/>
    <property type="match status" value="1"/>
</dbReference>
<evidence type="ECO:0000256" key="2">
    <source>
        <dbReference type="ARBA" id="ARBA00008420"/>
    </source>
</evidence>
<keyword evidence="5 9" id="KW-0547">Nucleotide-binding</keyword>
<gene>
    <name evidence="10" type="ORF">N4261_17585</name>
</gene>
<dbReference type="PANTHER" id="PTHR43442:SF3">
    <property type="entry name" value="GLUCONOKINASE-RELATED"/>
    <property type="match status" value="1"/>
</dbReference>
<evidence type="ECO:0000256" key="5">
    <source>
        <dbReference type="ARBA" id="ARBA00022741"/>
    </source>
</evidence>
<dbReference type="Pfam" id="PF13671">
    <property type="entry name" value="AAA_33"/>
    <property type="match status" value="1"/>
</dbReference>
<evidence type="ECO:0000256" key="6">
    <source>
        <dbReference type="ARBA" id="ARBA00022777"/>
    </source>
</evidence>
<dbReference type="PANTHER" id="PTHR43442">
    <property type="entry name" value="GLUCONOKINASE-RELATED"/>
    <property type="match status" value="1"/>
</dbReference>
<dbReference type="EC" id="2.7.1.12" evidence="3 9"/>
<evidence type="ECO:0000256" key="4">
    <source>
        <dbReference type="ARBA" id="ARBA00022679"/>
    </source>
</evidence>
<evidence type="ECO:0000313" key="11">
    <source>
        <dbReference type="Proteomes" id="UP001064933"/>
    </source>
</evidence>
<evidence type="ECO:0000256" key="9">
    <source>
        <dbReference type="RuleBase" id="RU363066"/>
    </source>
</evidence>
<comment type="similarity">
    <text evidence="2 9">Belongs to the gluconokinase GntK/GntV family.</text>
</comment>